<dbReference type="Gene3D" id="3.40.50.300">
    <property type="entry name" value="P-loop containing nucleotide triphosphate hydrolases"/>
    <property type="match status" value="1"/>
</dbReference>
<dbReference type="Pfam" id="PF00271">
    <property type="entry name" value="Helicase_C"/>
    <property type="match status" value="1"/>
</dbReference>
<evidence type="ECO:0000256" key="2">
    <source>
        <dbReference type="ARBA" id="ARBA00022723"/>
    </source>
</evidence>
<feature type="domain" description="Helicase ATP-binding" evidence="12">
    <location>
        <begin position="45"/>
        <end position="233"/>
    </location>
</feature>
<evidence type="ECO:0000256" key="6">
    <source>
        <dbReference type="ARBA" id="ARBA00022806"/>
    </source>
</evidence>
<dbReference type="InterPro" id="IPR014001">
    <property type="entry name" value="Helicase_ATP-bd"/>
</dbReference>
<keyword evidence="6" id="KW-0347">Helicase</keyword>
<evidence type="ECO:0000259" key="13">
    <source>
        <dbReference type="PROSITE" id="PS51194"/>
    </source>
</evidence>
<dbReference type="Gene3D" id="3.30.40.10">
    <property type="entry name" value="Zinc/RING finger domain, C3HC4 (zinc finger)"/>
    <property type="match status" value="1"/>
</dbReference>
<feature type="region of interest" description="Disordered" evidence="10">
    <location>
        <begin position="1"/>
        <end position="30"/>
    </location>
</feature>
<dbReference type="InterPro" id="IPR000330">
    <property type="entry name" value="SNF2_N"/>
</dbReference>
<dbReference type="SMART" id="SM00184">
    <property type="entry name" value="RING"/>
    <property type="match status" value="1"/>
</dbReference>
<dbReference type="GO" id="GO:0004386">
    <property type="term" value="F:helicase activity"/>
    <property type="evidence" value="ECO:0007669"/>
    <property type="project" value="UniProtKB-KW"/>
</dbReference>
<dbReference type="InterPro" id="IPR027417">
    <property type="entry name" value="P-loop_NTPase"/>
</dbReference>
<accession>A0A9P4I5D8</accession>
<comment type="similarity">
    <text evidence="1">Belongs to the SNF2/RAD54 helicase family.</text>
</comment>
<keyword evidence="2" id="KW-0479">Metal-binding</keyword>
<keyword evidence="4 9" id="KW-0863">Zinc-finger</keyword>
<dbReference type="SMART" id="SM00490">
    <property type="entry name" value="HELICc"/>
    <property type="match status" value="1"/>
</dbReference>
<dbReference type="Proteomes" id="UP000799772">
    <property type="component" value="Unassembled WGS sequence"/>
</dbReference>
<dbReference type="CDD" id="cd16449">
    <property type="entry name" value="RING-HC"/>
    <property type="match status" value="1"/>
</dbReference>
<dbReference type="GO" id="GO:0008094">
    <property type="term" value="F:ATP-dependent activity, acting on DNA"/>
    <property type="evidence" value="ECO:0007669"/>
    <property type="project" value="TreeGrafter"/>
</dbReference>
<dbReference type="PANTHER" id="PTHR45626">
    <property type="entry name" value="TRANSCRIPTION TERMINATION FACTOR 2-RELATED"/>
    <property type="match status" value="1"/>
</dbReference>
<evidence type="ECO:0000256" key="8">
    <source>
        <dbReference type="ARBA" id="ARBA00022840"/>
    </source>
</evidence>
<keyword evidence="7" id="KW-0862">Zinc</keyword>
<dbReference type="EMBL" id="ML978138">
    <property type="protein sequence ID" value="KAF2093487.1"/>
    <property type="molecule type" value="Genomic_DNA"/>
</dbReference>
<dbReference type="InterPro" id="IPR018957">
    <property type="entry name" value="Znf_C3HC4_RING-type"/>
</dbReference>
<proteinExistence type="inferred from homology"/>
<dbReference type="InterPro" id="IPR013083">
    <property type="entry name" value="Znf_RING/FYVE/PHD"/>
</dbReference>
<dbReference type="AlphaFoldDB" id="A0A9P4I5D8"/>
<feature type="domain" description="Helicase C-terminal" evidence="13">
    <location>
        <begin position="563"/>
        <end position="724"/>
    </location>
</feature>
<dbReference type="GO" id="GO:0005737">
    <property type="term" value="C:cytoplasm"/>
    <property type="evidence" value="ECO:0007669"/>
    <property type="project" value="TreeGrafter"/>
</dbReference>
<feature type="non-terminal residue" evidence="14">
    <location>
        <position position="732"/>
    </location>
</feature>
<dbReference type="InterPro" id="IPR001650">
    <property type="entry name" value="Helicase_C-like"/>
</dbReference>
<dbReference type="InterPro" id="IPR050628">
    <property type="entry name" value="SNF2_RAD54_helicase_TF"/>
</dbReference>
<dbReference type="GO" id="GO:0000724">
    <property type="term" value="P:double-strand break repair via homologous recombination"/>
    <property type="evidence" value="ECO:0007669"/>
    <property type="project" value="TreeGrafter"/>
</dbReference>
<evidence type="ECO:0000256" key="7">
    <source>
        <dbReference type="ARBA" id="ARBA00022833"/>
    </source>
</evidence>
<dbReference type="PANTHER" id="PTHR45626:SF16">
    <property type="entry name" value="ATP-DEPENDENT HELICASE ULS1"/>
    <property type="match status" value="1"/>
</dbReference>
<evidence type="ECO:0000256" key="1">
    <source>
        <dbReference type="ARBA" id="ARBA00007025"/>
    </source>
</evidence>
<evidence type="ECO:0000256" key="5">
    <source>
        <dbReference type="ARBA" id="ARBA00022801"/>
    </source>
</evidence>
<feature type="non-terminal residue" evidence="14">
    <location>
        <position position="1"/>
    </location>
</feature>
<feature type="domain" description="RING-type" evidence="11">
    <location>
        <begin position="395"/>
        <end position="445"/>
    </location>
</feature>
<evidence type="ECO:0000256" key="9">
    <source>
        <dbReference type="PROSITE-ProRule" id="PRU00175"/>
    </source>
</evidence>
<dbReference type="SMART" id="SM00487">
    <property type="entry name" value="DEXDc"/>
    <property type="match status" value="1"/>
</dbReference>
<dbReference type="PROSITE" id="PS50089">
    <property type="entry name" value="ZF_RING_2"/>
    <property type="match status" value="1"/>
</dbReference>
<keyword evidence="8" id="KW-0067">ATP-binding</keyword>
<dbReference type="OrthoDB" id="423559at2759"/>
<dbReference type="GO" id="GO:0008270">
    <property type="term" value="F:zinc ion binding"/>
    <property type="evidence" value="ECO:0007669"/>
    <property type="project" value="UniProtKB-KW"/>
</dbReference>
<dbReference type="CDD" id="cd18793">
    <property type="entry name" value="SF2_C_SNF"/>
    <property type="match status" value="1"/>
</dbReference>
<keyword evidence="3" id="KW-0547">Nucleotide-binding</keyword>
<keyword evidence="5" id="KW-0378">Hydrolase</keyword>
<dbReference type="Pfam" id="PF00176">
    <property type="entry name" value="SNF2-rel_dom"/>
    <property type="match status" value="1"/>
</dbReference>
<dbReference type="InterPro" id="IPR038718">
    <property type="entry name" value="SNF2-like_sf"/>
</dbReference>
<dbReference type="InterPro" id="IPR049730">
    <property type="entry name" value="SNF2/RAD54-like_C"/>
</dbReference>
<evidence type="ECO:0000256" key="3">
    <source>
        <dbReference type="ARBA" id="ARBA00022741"/>
    </source>
</evidence>
<feature type="region of interest" description="Disordered" evidence="10">
    <location>
        <begin position="464"/>
        <end position="528"/>
    </location>
</feature>
<dbReference type="Gene3D" id="3.40.50.10810">
    <property type="entry name" value="Tandem AAA-ATPase domain"/>
    <property type="match status" value="1"/>
</dbReference>
<dbReference type="Pfam" id="PF00097">
    <property type="entry name" value="zf-C3HC4"/>
    <property type="match status" value="1"/>
</dbReference>
<evidence type="ECO:0000256" key="4">
    <source>
        <dbReference type="ARBA" id="ARBA00022771"/>
    </source>
</evidence>
<dbReference type="InterPro" id="IPR001841">
    <property type="entry name" value="Znf_RING"/>
</dbReference>
<evidence type="ECO:0000313" key="14">
    <source>
        <dbReference type="EMBL" id="KAF2093487.1"/>
    </source>
</evidence>
<evidence type="ECO:0000259" key="11">
    <source>
        <dbReference type="PROSITE" id="PS50089"/>
    </source>
</evidence>
<protein>
    <submittedName>
        <fullName evidence="14">Uncharacterized protein</fullName>
    </submittedName>
</protein>
<dbReference type="GO" id="GO:0005524">
    <property type="term" value="F:ATP binding"/>
    <property type="evidence" value="ECO:0007669"/>
    <property type="project" value="UniProtKB-KW"/>
</dbReference>
<evidence type="ECO:0000313" key="15">
    <source>
        <dbReference type="Proteomes" id="UP000799772"/>
    </source>
</evidence>
<evidence type="ECO:0000259" key="12">
    <source>
        <dbReference type="PROSITE" id="PS51192"/>
    </source>
</evidence>
<dbReference type="GO" id="GO:0005634">
    <property type="term" value="C:nucleus"/>
    <property type="evidence" value="ECO:0007669"/>
    <property type="project" value="TreeGrafter"/>
</dbReference>
<keyword evidence="15" id="KW-1185">Reference proteome</keyword>
<feature type="compositionally biased region" description="Basic residues" evidence="10">
    <location>
        <begin position="513"/>
        <end position="527"/>
    </location>
</feature>
<dbReference type="CDD" id="cd18008">
    <property type="entry name" value="DEXDc_SHPRH-like"/>
    <property type="match status" value="1"/>
</dbReference>
<dbReference type="PROSITE" id="PS51194">
    <property type="entry name" value="HELICASE_CTER"/>
    <property type="match status" value="1"/>
</dbReference>
<reference evidence="14" key="1">
    <citation type="journal article" date="2020" name="Stud. Mycol.">
        <title>101 Dothideomycetes genomes: a test case for predicting lifestyles and emergence of pathogens.</title>
        <authorList>
            <person name="Haridas S."/>
            <person name="Albert R."/>
            <person name="Binder M."/>
            <person name="Bloem J."/>
            <person name="Labutti K."/>
            <person name="Salamov A."/>
            <person name="Andreopoulos B."/>
            <person name="Baker S."/>
            <person name="Barry K."/>
            <person name="Bills G."/>
            <person name="Bluhm B."/>
            <person name="Cannon C."/>
            <person name="Castanera R."/>
            <person name="Culley D."/>
            <person name="Daum C."/>
            <person name="Ezra D."/>
            <person name="Gonzalez J."/>
            <person name="Henrissat B."/>
            <person name="Kuo A."/>
            <person name="Liang C."/>
            <person name="Lipzen A."/>
            <person name="Lutzoni F."/>
            <person name="Magnuson J."/>
            <person name="Mondo S."/>
            <person name="Nolan M."/>
            <person name="Ohm R."/>
            <person name="Pangilinan J."/>
            <person name="Park H.-J."/>
            <person name="Ramirez L."/>
            <person name="Alfaro M."/>
            <person name="Sun H."/>
            <person name="Tritt A."/>
            <person name="Yoshinaga Y."/>
            <person name="Zwiers L.-H."/>
            <person name="Turgeon B."/>
            <person name="Goodwin S."/>
            <person name="Spatafora J."/>
            <person name="Crous P."/>
            <person name="Grigoriev I."/>
        </authorList>
    </citation>
    <scope>NUCLEOTIDE SEQUENCE</scope>
    <source>
        <strain evidence="14">CBS 133067</strain>
    </source>
</reference>
<dbReference type="SUPFAM" id="SSF52540">
    <property type="entry name" value="P-loop containing nucleoside triphosphate hydrolases"/>
    <property type="match status" value="2"/>
</dbReference>
<dbReference type="GO" id="GO:0016787">
    <property type="term" value="F:hydrolase activity"/>
    <property type="evidence" value="ECO:0007669"/>
    <property type="project" value="UniProtKB-KW"/>
</dbReference>
<evidence type="ECO:0000256" key="10">
    <source>
        <dbReference type="SAM" id="MobiDB-lite"/>
    </source>
</evidence>
<organism evidence="14 15">
    <name type="scientific">Rhizodiscina lignyota</name>
    <dbReference type="NCBI Taxonomy" id="1504668"/>
    <lineage>
        <taxon>Eukaryota</taxon>
        <taxon>Fungi</taxon>
        <taxon>Dikarya</taxon>
        <taxon>Ascomycota</taxon>
        <taxon>Pezizomycotina</taxon>
        <taxon>Dothideomycetes</taxon>
        <taxon>Pleosporomycetidae</taxon>
        <taxon>Aulographales</taxon>
        <taxon>Rhizodiscinaceae</taxon>
        <taxon>Rhizodiscina</taxon>
    </lineage>
</organism>
<feature type="compositionally biased region" description="Acidic residues" evidence="10">
    <location>
        <begin position="479"/>
        <end position="500"/>
    </location>
</feature>
<sequence>EEIKKLIENIRPDEEADPTKREPTPEAMNDKLYPHQRLALTWMKNMEEGTNKGGILADDMGLGKTIQALALMATRRSEDPRRKTTLIIAPVALLSQWAREITTRLKSGKHSLSVFIHHGPRRKKSFNELKMFDVVLTTFGTLGQELKRLQEWQKKQAADPDAYLPPAQNVLLGDNCKWYRVIIDEAQCIKNRTTKSSMATCEIQSIHRWCMTGTPMMNGLSDLFALVRFLGIKPFNDWDMFNKEFIKPIRGSDMPDLRAASMKKFQVFIKAILLRRTKTSQIDGKPILELPPRIVEQKHAIFSEDEKNFYDGLEKKTQVTINKYLRENTVMRHYSNVLVLLLRLRQACCHPHLIKDYAQAENITDIPEDQRLTLAKKLPPDVVERIVAAGGAFECPICYDGVDNPAIMFPCGHDTCMECFVKITTPEQGIAEGDENGQAKCPQCRVKADRNKVVDYETFQKVHEPEKWAEKHPDAGNSQEDDDDTADETESEDDDDETESLDGFIVDDDMKPKSKKKGSKGKGKAKAAPKLTLAELKKLSLRNKASKRKYLRRLEKDWVTSSKIDKTIEILKEIDENDPEEKTIIFSQWTSMLDLLEVPLHRQGFICQRYDGSMDATLRANAVEEFMTQSRCKVMLVSLKAGNAGLNLTAASQVIILDPFWNPYVEEQAIDRAHRIGQRRDVHVHRVLVADTVEDRIILLQNQKRDLIGAALDENASKDLGRLGVNQIRFLF</sequence>
<feature type="compositionally biased region" description="Basic and acidic residues" evidence="10">
    <location>
        <begin position="464"/>
        <end position="474"/>
    </location>
</feature>
<comment type="caution">
    <text evidence="14">The sequence shown here is derived from an EMBL/GenBank/DDBJ whole genome shotgun (WGS) entry which is preliminary data.</text>
</comment>
<gene>
    <name evidence="14" type="ORF">NA57DRAFT_7988</name>
</gene>
<name>A0A9P4I5D8_9PEZI</name>
<dbReference type="SUPFAM" id="SSF57850">
    <property type="entry name" value="RING/U-box"/>
    <property type="match status" value="1"/>
</dbReference>
<dbReference type="PROSITE" id="PS51192">
    <property type="entry name" value="HELICASE_ATP_BIND_1"/>
    <property type="match status" value="1"/>
</dbReference>